<dbReference type="AlphaFoldDB" id="A0A7S9E1F7"/>
<dbReference type="Proteomes" id="UP000594592">
    <property type="component" value="Chromosome"/>
</dbReference>
<evidence type="ECO:0000313" key="1">
    <source>
        <dbReference type="EMBL" id="QPG07578.1"/>
    </source>
</evidence>
<protein>
    <recommendedName>
        <fullName evidence="3">LysR family transcriptional regulator</fullName>
    </recommendedName>
</protein>
<reference evidence="1 2" key="1">
    <citation type="submission" date="2020-11" db="EMBL/GenBank/DDBJ databases">
        <title>Whole Genome sequence of MDR strain of Klebsiella pneumoniae K219 isolated from sputum.</title>
        <authorList>
            <person name="Aditi B.P."/>
            <person name="Mahalakshmi K."/>
            <person name="Naveen Kumar V."/>
        </authorList>
    </citation>
    <scope>NUCLEOTIDE SEQUENCE [LARGE SCALE GENOMIC DNA]</scope>
    <source>
        <strain evidence="1 2">K219</strain>
    </source>
</reference>
<gene>
    <name evidence="1" type="ORF">IUJ34_00850</name>
</gene>
<name>A0A7S9E1F7_KLEPN</name>
<evidence type="ECO:0000313" key="2">
    <source>
        <dbReference type="Proteomes" id="UP000594592"/>
    </source>
</evidence>
<evidence type="ECO:0008006" key="3">
    <source>
        <dbReference type="Google" id="ProtNLM"/>
    </source>
</evidence>
<accession>A0A7S9E1F7</accession>
<sequence>MRWLPIDEQDAVSEMWLVWSKHHEQGALAKRFREALLSGKASIIEAKRGWKCAVNHKAK</sequence>
<dbReference type="EMBL" id="CP064820">
    <property type="protein sequence ID" value="QPG07578.1"/>
    <property type="molecule type" value="Genomic_DNA"/>
</dbReference>
<organism evidence="1 2">
    <name type="scientific">Klebsiella pneumoniae subsp. pneumoniae</name>
    <dbReference type="NCBI Taxonomy" id="72407"/>
    <lineage>
        <taxon>Bacteria</taxon>
        <taxon>Pseudomonadati</taxon>
        <taxon>Pseudomonadota</taxon>
        <taxon>Gammaproteobacteria</taxon>
        <taxon>Enterobacterales</taxon>
        <taxon>Enterobacteriaceae</taxon>
        <taxon>Klebsiella/Raoultella group</taxon>
        <taxon>Klebsiella</taxon>
        <taxon>Klebsiella pneumoniae complex</taxon>
    </lineage>
</organism>
<proteinExistence type="predicted"/>